<organism evidence="4 5">
    <name type="scientific">Durusdinium trenchii</name>
    <dbReference type="NCBI Taxonomy" id="1381693"/>
    <lineage>
        <taxon>Eukaryota</taxon>
        <taxon>Sar</taxon>
        <taxon>Alveolata</taxon>
        <taxon>Dinophyceae</taxon>
        <taxon>Suessiales</taxon>
        <taxon>Symbiodiniaceae</taxon>
        <taxon>Durusdinium</taxon>
    </lineage>
</organism>
<sequence length="305" mass="33172">MSADVRPRGFGRSRSPHRQLRIEECTAVRKAQRAAIHVTQQEVAEMVGRLKTKIRPSEVLKLLRRLSVAMAPLRGPRLVEWLRATGAGKVVNAMGKSTDSEVSRFAVRLVDAWRQALPALPAPKAAVVVSSSSDSSSDASGSDEECRRSPSGVEPKSESSGSSGHWVSLGCDFNQDGDKVTGKKNSVPRRTNVVVEAYTRTAKQTQNENLSNIAEVALKCGWKQNFNAKAKSKRPEEQPEHDNAKASLGTYKAVLGQKGELTAWCGDQNYVVAPPGALITMVYRHAAYHLLLSATAWTQELLGLS</sequence>
<dbReference type="SUPFAM" id="SSF47676">
    <property type="entry name" value="Conserved domain common to transcription factors TFIIS, elongin A, CRSP70"/>
    <property type="match status" value="1"/>
</dbReference>
<gene>
    <name evidence="4" type="ORF">CCMP2556_LOCUS4844</name>
</gene>
<proteinExistence type="predicted"/>
<name>A0ABP0I7R7_9DINO</name>
<dbReference type="InterPro" id="IPR035441">
    <property type="entry name" value="TFIIS/LEDGF_dom_sf"/>
</dbReference>
<feature type="domain" description="TFIIS N-terminal" evidence="3">
    <location>
        <begin position="41"/>
        <end position="120"/>
    </location>
</feature>
<evidence type="ECO:0000313" key="4">
    <source>
        <dbReference type="EMBL" id="CAK8997400.1"/>
    </source>
</evidence>
<keyword evidence="5" id="KW-1185">Reference proteome</keyword>
<evidence type="ECO:0000259" key="3">
    <source>
        <dbReference type="PROSITE" id="PS51319"/>
    </source>
</evidence>
<dbReference type="EMBL" id="CAXAMN010002025">
    <property type="protein sequence ID" value="CAK8997400.1"/>
    <property type="molecule type" value="Genomic_DNA"/>
</dbReference>
<accession>A0ABP0I7R7</accession>
<feature type="compositionally biased region" description="Low complexity" evidence="2">
    <location>
        <begin position="125"/>
        <end position="140"/>
    </location>
</feature>
<protein>
    <recommendedName>
        <fullName evidence="3">TFIIS N-terminal domain-containing protein</fullName>
    </recommendedName>
</protein>
<evidence type="ECO:0000313" key="5">
    <source>
        <dbReference type="Proteomes" id="UP001642484"/>
    </source>
</evidence>
<keyword evidence="1" id="KW-0539">Nucleus</keyword>
<dbReference type="Proteomes" id="UP001642484">
    <property type="component" value="Unassembled WGS sequence"/>
</dbReference>
<evidence type="ECO:0000256" key="1">
    <source>
        <dbReference type="PROSITE-ProRule" id="PRU00649"/>
    </source>
</evidence>
<comment type="caution">
    <text evidence="4">The sequence shown here is derived from an EMBL/GenBank/DDBJ whole genome shotgun (WGS) entry which is preliminary data.</text>
</comment>
<feature type="compositionally biased region" description="Low complexity" evidence="2">
    <location>
        <begin position="149"/>
        <end position="168"/>
    </location>
</feature>
<dbReference type="Gene3D" id="1.20.930.10">
    <property type="entry name" value="Conserved domain common to transcription factors TFIIS, elongin A, CRSP70"/>
    <property type="match status" value="1"/>
</dbReference>
<comment type="subcellular location">
    <subcellularLocation>
        <location evidence="1">Nucleus</location>
    </subcellularLocation>
</comment>
<feature type="region of interest" description="Disordered" evidence="2">
    <location>
        <begin position="124"/>
        <end position="168"/>
    </location>
</feature>
<dbReference type="InterPro" id="IPR017923">
    <property type="entry name" value="TFIIS_N"/>
</dbReference>
<evidence type="ECO:0000256" key="2">
    <source>
        <dbReference type="SAM" id="MobiDB-lite"/>
    </source>
</evidence>
<dbReference type="PROSITE" id="PS51319">
    <property type="entry name" value="TFIIS_N"/>
    <property type="match status" value="1"/>
</dbReference>
<reference evidence="4 5" key="1">
    <citation type="submission" date="2024-02" db="EMBL/GenBank/DDBJ databases">
        <authorList>
            <person name="Chen Y."/>
            <person name="Shah S."/>
            <person name="Dougan E. K."/>
            <person name="Thang M."/>
            <person name="Chan C."/>
        </authorList>
    </citation>
    <scope>NUCLEOTIDE SEQUENCE [LARGE SCALE GENOMIC DNA]</scope>
</reference>
<dbReference type="Pfam" id="PF08711">
    <property type="entry name" value="Med26"/>
    <property type="match status" value="1"/>
</dbReference>